<dbReference type="InterPro" id="IPR019266">
    <property type="entry name" value="Ribosomal_mS27"/>
</dbReference>
<organism evidence="2 3">
    <name type="scientific">Drosophila kikkawai</name>
    <name type="common">Fruit fly</name>
    <dbReference type="NCBI Taxonomy" id="30033"/>
    <lineage>
        <taxon>Eukaryota</taxon>
        <taxon>Metazoa</taxon>
        <taxon>Ecdysozoa</taxon>
        <taxon>Arthropoda</taxon>
        <taxon>Hexapoda</taxon>
        <taxon>Insecta</taxon>
        <taxon>Pterygota</taxon>
        <taxon>Neoptera</taxon>
        <taxon>Endopterygota</taxon>
        <taxon>Diptera</taxon>
        <taxon>Brachycera</taxon>
        <taxon>Muscomorpha</taxon>
        <taxon>Ephydroidea</taxon>
        <taxon>Drosophilidae</taxon>
        <taxon>Drosophila</taxon>
        <taxon>Sophophora</taxon>
    </lineage>
</organism>
<proteinExistence type="predicted"/>
<dbReference type="PANTHER" id="PTHR21393:SF0">
    <property type="entry name" value="SMALL RIBOSOMAL SUBUNIT PROTEIN MS27"/>
    <property type="match status" value="1"/>
</dbReference>
<keyword evidence="2" id="KW-1185">Reference proteome</keyword>
<dbReference type="Pfam" id="PF10037">
    <property type="entry name" value="MRP-S27"/>
    <property type="match status" value="1"/>
</dbReference>
<reference evidence="3" key="2">
    <citation type="submission" date="2025-08" db="UniProtKB">
        <authorList>
            <consortium name="RefSeq"/>
        </authorList>
    </citation>
    <scope>IDENTIFICATION</scope>
    <source>
        <strain evidence="3">14028-0561.14</strain>
        <tissue evidence="3">Whole fly</tissue>
    </source>
</reference>
<dbReference type="RefSeq" id="XP_017018734.1">
    <property type="nucleotide sequence ID" value="XM_017163245.2"/>
</dbReference>
<dbReference type="AlphaFoldDB" id="A0A6P4I4E2"/>
<name>A0A6P4I4E2_DROKI</name>
<comment type="subcellular location">
    <subcellularLocation>
        <location evidence="1">Mitochondrion</location>
    </subcellularLocation>
</comment>
<dbReference type="OrthoDB" id="19830at2759"/>
<protein>
    <recommendedName>
        <fullName evidence="4">28S ribosomal protein S27, mitochondrial</fullName>
    </recommendedName>
</protein>
<evidence type="ECO:0008006" key="4">
    <source>
        <dbReference type="Google" id="ProtNLM"/>
    </source>
</evidence>
<evidence type="ECO:0000313" key="2">
    <source>
        <dbReference type="Proteomes" id="UP001652661"/>
    </source>
</evidence>
<dbReference type="GO" id="GO:0005739">
    <property type="term" value="C:mitochondrion"/>
    <property type="evidence" value="ECO:0007669"/>
    <property type="project" value="UniProtKB-SubCell"/>
</dbReference>
<dbReference type="GeneID" id="108072188"/>
<dbReference type="InterPro" id="IPR034913">
    <property type="entry name" value="mS27/PTCD2"/>
</dbReference>
<dbReference type="PANTHER" id="PTHR21393">
    <property type="entry name" value="MITOCHONDRIAL 28S RIBOSOMAL PROTEIN S27"/>
    <property type="match status" value="1"/>
</dbReference>
<accession>A0A6P4I4E2</accession>
<gene>
    <name evidence="3" type="primary">LOC108072188</name>
</gene>
<evidence type="ECO:0000313" key="3">
    <source>
        <dbReference type="RefSeq" id="XP_017018734.1"/>
    </source>
</evidence>
<dbReference type="Proteomes" id="UP001652661">
    <property type="component" value="Chromosome 2R"/>
</dbReference>
<evidence type="ECO:0000256" key="1">
    <source>
        <dbReference type="ARBA" id="ARBA00004173"/>
    </source>
</evidence>
<reference evidence="2" key="1">
    <citation type="submission" date="2025-05" db="UniProtKB">
        <authorList>
            <consortium name="RefSeq"/>
        </authorList>
    </citation>
    <scope>NUCLEOTIDE SEQUENCE [LARGE SCALE GENOMIC DNA]</scope>
    <source>
        <strain evidence="2">14028-0561.14</strain>
    </source>
</reference>
<sequence length="410" mass="46388">MLRSRISCAFPPRRWMSYFSPEFTKLASEGPAKFAATSSHAVTNIDLDLFVNPDNRPMDLVDRLQKLRKQKEASLVPLLPSVLVKQLLDSTNPNEAISVLRNPTQYGLFLDHFSGCFLMDVLLHTGHAVEAAQVAALVVERGLCNNELVEALALQSFHAFAKDFKPFESSQPPQPPPKASDVEKVRVKFIRNYPEDASESTEEKKLGQAMIRLAAAGESSLKELKQNIALIGYVLTGQISEASSYLAKNSAALHKETLTIAQSVAESLKLEGSEELIKSLQEAAEKCAKSNAIQELLEGSVRRSSEKFEPKLLAEYEESYKDWAKKFDDAVKYQLETQSLDQRRESIKKTLSELETKRQNLWYFENKDDIDIQIYKKKVYYPKRWFGKKKKPKAVDTFYVPPTITHHQNA</sequence>